<comment type="caution">
    <text evidence="8">The sequence shown here is derived from an EMBL/GenBank/DDBJ whole genome shotgun (WGS) entry which is preliminary data.</text>
</comment>
<keyword evidence="3" id="KW-0998">Cell outer membrane</keyword>
<dbReference type="InterPro" id="IPR036737">
    <property type="entry name" value="OmpA-like_sf"/>
</dbReference>
<dbReference type="Pfam" id="PF00691">
    <property type="entry name" value="OmpA"/>
    <property type="match status" value="1"/>
</dbReference>
<dbReference type="Pfam" id="PF14559">
    <property type="entry name" value="TPR_19"/>
    <property type="match status" value="1"/>
</dbReference>
<dbReference type="InterPro" id="IPR006664">
    <property type="entry name" value="OMP_bac"/>
</dbReference>
<comment type="subcellular location">
    <subcellularLocation>
        <location evidence="1">Cell outer membrane</location>
    </subcellularLocation>
</comment>
<dbReference type="InterPro" id="IPR006665">
    <property type="entry name" value="OmpA-like"/>
</dbReference>
<dbReference type="PROSITE" id="PS51123">
    <property type="entry name" value="OMPA_2"/>
    <property type="match status" value="1"/>
</dbReference>
<dbReference type="GO" id="GO:0009279">
    <property type="term" value="C:cell outer membrane"/>
    <property type="evidence" value="ECO:0007669"/>
    <property type="project" value="UniProtKB-SubCell"/>
</dbReference>
<dbReference type="PANTHER" id="PTHR30329:SF21">
    <property type="entry name" value="LIPOPROTEIN YIAD-RELATED"/>
    <property type="match status" value="1"/>
</dbReference>
<organism evidence="8 9">
    <name type="scientific">Fulvivirga sediminis</name>
    <dbReference type="NCBI Taxonomy" id="2803949"/>
    <lineage>
        <taxon>Bacteria</taxon>
        <taxon>Pseudomonadati</taxon>
        <taxon>Bacteroidota</taxon>
        <taxon>Cytophagia</taxon>
        <taxon>Cytophagales</taxon>
        <taxon>Fulvivirgaceae</taxon>
        <taxon>Fulvivirga</taxon>
    </lineage>
</organism>
<evidence type="ECO:0000313" key="8">
    <source>
        <dbReference type="EMBL" id="MBL3657608.1"/>
    </source>
</evidence>
<dbReference type="SUPFAM" id="SSF103088">
    <property type="entry name" value="OmpA-like"/>
    <property type="match status" value="1"/>
</dbReference>
<dbReference type="AlphaFoldDB" id="A0A937JZQ0"/>
<protein>
    <submittedName>
        <fullName evidence="8">OmpA family protein</fullName>
    </submittedName>
</protein>
<evidence type="ECO:0000256" key="3">
    <source>
        <dbReference type="ARBA" id="ARBA00023237"/>
    </source>
</evidence>
<dbReference type="SUPFAM" id="SSF48452">
    <property type="entry name" value="TPR-like"/>
    <property type="match status" value="1"/>
</dbReference>
<dbReference type="PROSITE" id="PS50005">
    <property type="entry name" value="TPR"/>
    <property type="match status" value="1"/>
</dbReference>
<evidence type="ECO:0000256" key="1">
    <source>
        <dbReference type="ARBA" id="ARBA00004442"/>
    </source>
</evidence>
<dbReference type="SMART" id="SM00028">
    <property type="entry name" value="TPR"/>
    <property type="match status" value="3"/>
</dbReference>
<dbReference type="RefSeq" id="WP_202245391.1">
    <property type="nucleotide sequence ID" value="NZ_JAESIY010000008.1"/>
</dbReference>
<feature type="region of interest" description="Disordered" evidence="6">
    <location>
        <begin position="654"/>
        <end position="682"/>
    </location>
</feature>
<name>A0A937JZQ0_9BACT</name>
<dbReference type="InterPro" id="IPR011990">
    <property type="entry name" value="TPR-like_helical_dom_sf"/>
</dbReference>
<proteinExistence type="predicted"/>
<evidence type="ECO:0000259" key="7">
    <source>
        <dbReference type="PROSITE" id="PS51123"/>
    </source>
</evidence>
<keyword evidence="2 5" id="KW-0472">Membrane</keyword>
<dbReference type="EMBL" id="JAESIY010000008">
    <property type="protein sequence ID" value="MBL3657608.1"/>
    <property type="molecule type" value="Genomic_DNA"/>
</dbReference>
<dbReference type="CDD" id="cd07185">
    <property type="entry name" value="OmpA_C-like"/>
    <property type="match status" value="1"/>
</dbReference>
<accession>A0A937JZQ0</accession>
<dbReference type="Proteomes" id="UP000659388">
    <property type="component" value="Unassembled WGS sequence"/>
</dbReference>
<evidence type="ECO:0000256" key="5">
    <source>
        <dbReference type="PROSITE-ProRule" id="PRU00473"/>
    </source>
</evidence>
<keyword evidence="9" id="KW-1185">Reference proteome</keyword>
<dbReference type="Gene3D" id="3.30.1330.60">
    <property type="entry name" value="OmpA-like domain"/>
    <property type="match status" value="1"/>
</dbReference>
<dbReference type="PRINTS" id="PR01021">
    <property type="entry name" value="OMPADOMAIN"/>
</dbReference>
<reference evidence="8" key="1">
    <citation type="submission" date="2021-01" db="EMBL/GenBank/DDBJ databases">
        <title>Fulvivirga kasyanovii gen. nov., sp nov., a novel member of the phylum Bacteroidetes isolated from seawater in a mussel farm.</title>
        <authorList>
            <person name="Zhao L.-H."/>
            <person name="Wang Z.-J."/>
        </authorList>
    </citation>
    <scope>NUCLEOTIDE SEQUENCE</scope>
    <source>
        <strain evidence="8">2943</strain>
    </source>
</reference>
<dbReference type="InterPro" id="IPR019734">
    <property type="entry name" value="TPR_rpt"/>
</dbReference>
<gene>
    <name evidence="8" type="ORF">JL102_15775</name>
</gene>
<dbReference type="Gene3D" id="1.25.40.10">
    <property type="entry name" value="Tetratricopeptide repeat domain"/>
    <property type="match status" value="1"/>
</dbReference>
<keyword evidence="4" id="KW-0802">TPR repeat</keyword>
<evidence type="ECO:0000256" key="2">
    <source>
        <dbReference type="ARBA" id="ARBA00023136"/>
    </source>
</evidence>
<dbReference type="InterPro" id="IPR050330">
    <property type="entry name" value="Bact_OuterMem_StrucFunc"/>
</dbReference>
<evidence type="ECO:0000313" key="9">
    <source>
        <dbReference type="Proteomes" id="UP000659388"/>
    </source>
</evidence>
<evidence type="ECO:0000256" key="4">
    <source>
        <dbReference type="PROSITE-ProRule" id="PRU00339"/>
    </source>
</evidence>
<feature type="repeat" description="TPR" evidence="4">
    <location>
        <begin position="98"/>
        <end position="131"/>
    </location>
</feature>
<feature type="domain" description="OmpA-like" evidence="7">
    <location>
        <begin position="567"/>
        <end position="689"/>
    </location>
</feature>
<sequence>MKKLLVLSLIIACTVVTSNGQSSGDVLKMAQRSFKKGNYYDAIPLYEKYLQTNRKDIQSSYELAEALYASRNHSEAINAYSSLLKLVQSDKELKNNYYLAYLHYGNSLMAVQQYEEAKKQYLDFLRLRPTSPDYRELKRIANAKIRSCSEAQEMLQDAYVRDYQIEMLPEVINSPYSDFGPVWLDQFSLLFTSLPSDTLVMVKDDEDFAPVNKLYISKRQNGDWQKPEEAYDFNHEFFHTANGSLSMDGKSFAFSICQENDNHEVRCAIYVSNKKHGQWSKPEKIKGGVNQSAYTNTQPSFGEYTRRRMTSEVLYFVSDRPGGKGGLDIWYSAISRTGEWAEPINCGSSINSTGNEITPFYDKESGQLFFSSDYHYGMGGYDVFKAEGALKSWRRPENLGASINTGFDETYFSWRVSNANGTFVSNREENKSVFGKNCCDDIYFLEKQQVNELPAMVINEDSVKLPEVDIVLGLYSYDSQDSIEASFLTDKKGDFKLRYKLGYSIEVAASKTGYDKSYKDLRPDDLPDTLIIVLNKAAEKEKIDNINTIEPDQPMVFSEKMLNKINIKKGSVLVLENIYFDFADAKIQPEALEDLDVLERFLVNNPQVKIEISGHTDSKGDDELNLKLSQARSNSIRDYLIGKGISSDRLVPVGYGETKPVAPNENPDGSDNEEGRRKNRRTEVVILEY</sequence>
<evidence type="ECO:0000256" key="6">
    <source>
        <dbReference type="SAM" id="MobiDB-lite"/>
    </source>
</evidence>
<dbReference type="PANTHER" id="PTHR30329">
    <property type="entry name" value="STATOR ELEMENT OF FLAGELLAR MOTOR COMPLEX"/>
    <property type="match status" value="1"/>
</dbReference>